<keyword evidence="2" id="KW-1185">Reference proteome</keyword>
<name>X6LW35_RETFI</name>
<gene>
    <name evidence="1" type="ORF">RFI_31809</name>
</gene>
<comment type="caution">
    <text evidence="1">The sequence shown here is derived from an EMBL/GenBank/DDBJ whole genome shotgun (WGS) entry which is preliminary data.</text>
</comment>
<dbReference type="AlphaFoldDB" id="X6LW35"/>
<evidence type="ECO:0000313" key="2">
    <source>
        <dbReference type="Proteomes" id="UP000023152"/>
    </source>
</evidence>
<reference evidence="1 2" key="1">
    <citation type="journal article" date="2013" name="Curr. Biol.">
        <title>The Genome of the Foraminiferan Reticulomyxa filosa.</title>
        <authorList>
            <person name="Glockner G."/>
            <person name="Hulsmann N."/>
            <person name="Schleicher M."/>
            <person name="Noegel A.A."/>
            <person name="Eichinger L."/>
            <person name="Gallinger C."/>
            <person name="Pawlowski J."/>
            <person name="Sierra R."/>
            <person name="Euteneuer U."/>
            <person name="Pillet L."/>
            <person name="Moustafa A."/>
            <person name="Platzer M."/>
            <person name="Groth M."/>
            <person name="Szafranski K."/>
            <person name="Schliwa M."/>
        </authorList>
    </citation>
    <scope>NUCLEOTIDE SEQUENCE [LARGE SCALE GENOMIC DNA]</scope>
</reference>
<evidence type="ECO:0000313" key="1">
    <source>
        <dbReference type="EMBL" id="ETO05586.1"/>
    </source>
</evidence>
<sequence>MERLLILFDYGHRTIMLFDENKLKIKSLQVGNPSKSSLKFNVHIQCYNDFLMSITHMPNCLVSSSIIPGTSAQLTKMNYQIIYQLMKTYKYLYQLPIFDRIIQSLSNNTIEFSSFHIIWEDYDDRAHKESLNPYSTTFKQHVKDKLQKRENFANGRSELIYFQCKFDKCRPAMPAKMNDSDVLSHDIYKYLPHYPIIQVHCEIFYIFMAPYKRTISIERNNLPKSVLI</sequence>
<accession>X6LW35</accession>
<dbReference type="Proteomes" id="UP000023152">
    <property type="component" value="Unassembled WGS sequence"/>
</dbReference>
<proteinExistence type="predicted"/>
<organism evidence="1 2">
    <name type="scientific">Reticulomyxa filosa</name>
    <dbReference type="NCBI Taxonomy" id="46433"/>
    <lineage>
        <taxon>Eukaryota</taxon>
        <taxon>Sar</taxon>
        <taxon>Rhizaria</taxon>
        <taxon>Retaria</taxon>
        <taxon>Foraminifera</taxon>
        <taxon>Monothalamids</taxon>
        <taxon>Reticulomyxidae</taxon>
        <taxon>Reticulomyxa</taxon>
    </lineage>
</organism>
<protein>
    <submittedName>
        <fullName evidence="1">Uncharacterized protein</fullName>
    </submittedName>
</protein>
<dbReference type="EMBL" id="ASPP01027956">
    <property type="protein sequence ID" value="ETO05586.1"/>
    <property type="molecule type" value="Genomic_DNA"/>
</dbReference>